<dbReference type="RefSeq" id="WP_100988198.1">
    <property type="nucleotide sequence ID" value="NZ_CP025096.1"/>
</dbReference>
<keyword evidence="3" id="KW-1185">Reference proteome</keyword>
<protein>
    <recommendedName>
        <fullName evidence="4">Tandem-95 repeat protein</fullName>
    </recommendedName>
</protein>
<dbReference type="Gene3D" id="2.60.40.3440">
    <property type="match status" value="2"/>
</dbReference>
<dbReference type="Proteomes" id="UP000232883">
    <property type="component" value="Chromosome"/>
</dbReference>
<dbReference type="KEGG" id="spir:CWM47_11980"/>
<sequence>MTQISTSFRRRALSYALIWITLHLLSSFASTVSAQVSSAACNSFTAVTNPGFSSLSVTSSQVPVFGGDEFSSKGNLIDDDAGFTTAATFSFAIGGSAWLSVQDLNATGANVYPAGSFAGFIVNDNSLLNTVGTVTISTYLGTSTTPVDTKTSSSLLSNGLLSGKSRIGFYSAGAFDRIRIDFSGLVAGSLSVYAPIVEKFCNTSPTLSCNTPTSLTAPGHSVFINPDRTGISGVACVACGIVNSDNAIDNNSANSASIVLTGGLAVTGSIAVKNRFVTYPANTFAGFDIVRPTLANIGVFDGLTVSTYITGNPNPVQTFSGTDLISANGTILSGSGRRTVGFLASQPFDEVRLTVSQLAGVTLGTTSVYGVIATSFCSAPSLDCADNTLPKNTLIPLTNPTHPVYVDGKNTSILGAACVGCSINNSENIVDNNSANFATVVLTAGVSTSATVAVANALQTYPINSFAGFDIQINTLVSAAVLSRATISLYNNGALVQTGTGNAFIVGATTDLLTGRSRQIVGIVAKAAYDEVKLTIPSFVGLDLGTINIYSAIFEKTCTATIVCNTAYNLSSPSFPVVIDGDRTGVTGAVNVATTIQDPWNVVSASTTDFARITNLAAVATNASIAVVDPISTYPTGTFAGFALRKVSGLVTADLFSKLTVTTYLDGEAQESRTAGSLLDLSIVLFGTTTDFLNAGFVTTKPFDEIQLTVAPLVGLGVLSGNLDVYGAFVDTRTSTGGGLVCALNTNPDVNVTNKNVPVSGNVKTNDLVPVGTTYGPAPTSTTQPAGSSPSLTVNADGTYTFVSSTPGQYVYAIPVCGSGLSGTSCATQTLTITVLDPTVNTNKPVANPDVATTTGSPTNATAITINVRVNDGPGNPGGTLGTPTIATGPAHGTASIVNGNLVYTPTAGYYGADLVTYQVCETPGTNLCATATVTITVNAPDSPNTTVAADDYVSTYQSLTVTGNVKTNDSDPEGNTQTVTAQTTTVPGKGTLALTSDGKFIFTPVAGATGPVDFTYTTCDNGSPSVCANGTLHVLVNPFNPNPDFAVTNKTVPVTGSVKTNDVIPVGATYGPAPSPASQPASSSPTLTVNTDGTYTFSSTTPGVYVYNVPVCAPAPPTYCTTQTLTITVLDPAVTNNPPVANPDFVTTTGNPTSATAITINVRANDGPGNPGGTLGTPTIATGPAHGTASIVNGNLVYTPTAGYYGTDLVTYQVCETPGTNLCATATVTITVKAPGLPATVSINDDYVSTSGGTPATGNVLTNDLGNTLTVSNAGTTTTSSGTLVITATGSFTFTPAPGVTGPATFTYTACDNSTPSVCGSATLHVLVGLSRPDLTPIIRLPLTNFTASGPNSSRQFTVELTEVNGQSTSSGNIVFTIGVPLGYTLTFDNTLTSINVSGGFNNPVVVDNTKWTPTASNSRQITLIIAAGQFISANGVATIGFTATRAGANTGNLSNITTNISVDNTGTYDTNPLNNVYALSVNSL</sequence>
<evidence type="ECO:0000256" key="1">
    <source>
        <dbReference type="SAM" id="SignalP"/>
    </source>
</evidence>
<keyword evidence="1" id="KW-0732">Signal</keyword>
<feature type="chain" id="PRO_5014940448" description="Tandem-95 repeat protein" evidence="1">
    <location>
        <begin position="35"/>
        <end position="1486"/>
    </location>
</feature>
<dbReference type="NCBIfam" id="NF012211">
    <property type="entry name" value="tand_rpt_95"/>
    <property type="match status" value="2"/>
</dbReference>
<dbReference type="OrthoDB" id="9805017at2"/>
<dbReference type="Pfam" id="PF17963">
    <property type="entry name" value="Big_9"/>
    <property type="match status" value="4"/>
</dbReference>
<organism evidence="2 3">
    <name type="scientific">Spirosoma pollinicola</name>
    <dbReference type="NCBI Taxonomy" id="2057025"/>
    <lineage>
        <taxon>Bacteria</taxon>
        <taxon>Pseudomonadati</taxon>
        <taxon>Bacteroidota</taxon>
        <taxon>Cytophagia</taxon>
        <taxon>Cytophagales</taxon>
        <taxon>Cytophagaceae</taxon>
        <taxon>Spirosoma</taxon>
    </lineage>
</organism>
<proteinExistence type="predicted"/>
<gene>
    <name evidence="2" type="ORF">CWM47_11980</name>
</gene>
<dbReference type="Gene3D" id="2.60.40.2810">
    <property type="match status" value="2"/>
</dbReference>
<dbReference type="EMBL" id="CP025096">
    <property type="protein sequence ID" value="AUD02481.1"/>
    <property type="molecule type" value="Genomic_DNA"/>
</dbReference>
<name>A0A2K8YXY1_9BACT</name>
<evidence type="ECO:0000313" key="3">
    <source>
        <dbReference type="Proteomes" id="UP000232883"/>
    </source>
</evidence>
<reference evidence="2 3" key="1">
    <citation type="submission" date="2017-11" db="EMBL/GenBank/DDBJ databases">
        <title>Taxonomic description and genome sequences of Spirosoma HA7 sp. nov., isolated from pollen microhabitat of Corylus avellana.</title>
        <authorList>
            <person name="Ambika Manirajan B."/>
            <person name="Suarez C."/>
            <person name="Ratering S."/>
            <person name="Geissler-Plaum R."/>
            <person name="Cardinale M."/>
            <person name="Sylvia S."/>
        </authorList>
    </citation>
    <scope>NUCLEOTIDE SEQUENCE [LARGE SCALE GENOMIC DNA]</scope>
    <source>
        <strain evidence="2 3">HA7</strain>
    </source>
</reference>
<feature type="signal peptide" evidence="1">
    <location>
        <begin position="1"/>
        <end position="34"/>
    </location>
</feature>
<evidence type="ECO:0000313" key="2">
    <source>
        <dbReference type="EMBL" id="AUD02481.1"/>
    </source>
</evidence>
<evidence type="ECO:0008006" key="4">
    <source>
        <dbReference type="Google" id="ProtNLM"/>
    </source>
</evidence>
<accession>A0A2K8YXY1</accession>